<evidence type="ECO:0000313" key="1">
    <source>
        <dbReference type="EMBL" id="KKS72799.1"/>
    </source>
</evidence>
<protein>
    <submittedName>
        <fullName evidence="1">Uncharacterized protein</fullName>
    </submittedName>
</protein>
<comment type="caution">
    <text evidence="1">The sequence shown here is derived from an EMBL/GenBank/DDBJ whole genome shotgun (WGS) entry which is preliminary data.</text>
</comment>
<name>A0A0G1BHY1_9BACT</name>
<dbReference type="Proteomes" id="UP000033867">
    <property type="component" value="Unassembled WGS sequence"/>
</dbReference>
<organism evidence="1 2">
    <name type="scientific">Candidatus Magasanikbacteria bacterium GW2011_GWE2_42_7</name>
    <dbReference type="NCBI Taxonomy" id="1619052"/>
    <lineage>
        <taxon>Bacteria</taxon>
        <taxon>Candidatus Magasanikiibacteriota</taxon>
    </lineage>
</organism>
<dbReference type="AlphaFoldDB" id="A0A0G1BHY1"/>
<sequence>MMFFDHKLIFNLNSAIAECNLNGAKRSAIFLCTQEPTEIFCFTQTCDILAALPLIL</sequence>
<dbReference type="EMBL" id="LCEK01000004">
    <property type="protein sequence ID" value="KKS72799.1"/>
    <property type="molecule type" value="Genomic_DNA"/>
</dbReference>
<gene>
    <name evidence="1" type="ORF">UV42_C0004G0011</name>
</gene>
<reference evidence="1 2" key="1">
    <citation type="journal article" date="2015" name="Nature">
        <title>rRNA introns, odd ribosomes, and small enigmatic genomes across a large radiation of phyla.</title>
        <authorList>
            <person name="Brown C.T."/>
            <person name="Hug L.A."/>
            <person name="Thomas B.C."/>
            <person name="Sharon I."/>
            <person name="Castelle C.J."/>
            <person name="Singh A."/>
            <person name="Wilkins M.J."/>
            <person name="Williams K.H."/>
            <person name="Banfield J.F."/>
        </authorList>
    </citation>
    <scope>NUCLEOTIDE SEQUENCE [LARGE SCALE GENOMIC DNA]</scope>
</reference>
<evidence type="ECO:0000313" key="2">
    <source>
        <dbReference type="Proteomes" id="UP000033867"/>
    </source>
</evidence>
<proteinExistence type="predicted"/>
<accession>A0A0G1BHY1</accession>